<keyword evidence="1" id="KW-0808">Transferase</keyword>
<dbReference type="InterPro" id="IPR025886">
    <property type="entry name" value="PP2-like"/>
</dbReference>
<sequence length="147" mass="16946">MSTSPVSNTSPKKDLYSLISSGILLIDRKLWFSINADGVKNEMISARKFSYKNVKWRSIRKTRFCQIYILALPRFSKVAKISDISNLMIQDELKPQLLTPGIMYGAYLVFKFCSRRKISSLPLYVNLRYKKDGETLNAYFAEWSVGI</sequence>
<accession>A0ABQ5DL94</accession>
<name>A0ABQ5DL94_9ASTR</name>
<reference evidence="1" key="1">
    <citation type="journal article" date="2022" name="Int. J. Mol. Sci.">
        <title>Draft Genome of Tanacetum Coccineum: Genomic Comparison of Closely Related Tanacetum-Family Plants.</title>
        <authorList>
            <person name="Yamashiro T."/>
            <person name="Shiraishi A."/>
            <person name="Nakayama K."/>
            <person name="Satake H."/>
        </authorList>
    </citation>
    <scope>NUCLEOTIDE SEQUENCE</scope>
</reference>
<gene>
    <name evidence="1" type="ORF">Tco_0939655</name>
</gene>
<keyword evidence="1" id="KW-0418">Kinase</keyword>
<evidence type="ECO:0000313" key="1">
    <source>
        <dbReference type="EMBL" id="GJT39790.1"/>
    </source>
</evidence>
<keyword evidence="2" id="KW-1185">Reference proteome</keyword>
<dbReference type="GO" id="GO:0016301">
    <property type="term" value="F:kinase activity"/>
    <property type="evidence" value="ECO:0007669"/>
    <property type="project" value="UniProtKB-KW"/>
</dbReference>
<protein>
    <submittedName>
        <fullName evidence="1">Probable serine/threonine-protein kinase PBL28</fullName>
    </submittedName>
</protein>
<dbReference type="Proteomes" id="UP001151760">
    <property type="component" value="Unassembled WGS sequence"/>
</dbReference>
<dbReference type="EMBL" id="BQNB010015416">
    <property type="protein sequence ID" value="GJT39790.1"/>
    <property type="molecule type" value="Genomic_DNA"/>
</dbReference>
<proteinExistence type="predicted"/>
<dbReference type="Pfam" id="PF14299">
    <property type="entry name" value="PP2"/>
    <property type="match status" value="1"/>
</dbReference>
<evidence type="ECO:0000313" key="2">
    <source>
        <dbReference type="Proteomes" id="UP001151760"/>
    </source>
</evidence>
<reference evidence="1" key="2">
    <citation type="submission" date="2022-01" db="EMBL/GenBank/DDBJ databases">
        <authorList>
            <person name="Yamashiro T."/>
            <person name="Shiraishi A."/>
            <person name="Satake H."/>
            <person name="Nakayama K."/>
        </authorList>
    </citation>
    <scope>NUCLEOTIDE SEQUENCE</scope>
</reference>
<comment type="caution">
    <text evidence="1">The sequence shown here is derived from an EMBL/GenBank/DDBJ whole genome shotgun (WGS) entry which is preliminary data.</text>
</comment>
<organism evidence="1 2">
    <name type="scientific">Tanacetum coccineum</name>
    <dbReference type="NCBI Taxonomy" id="301880"/>
    <lineage>
        <taxon>Eukaryota</taxon>
        <taxon>Viridiplantae</taxon>
        <taxon>Streptophyta</taxon>
        <taxon>Embryophyta</taxon>
        <taxon>Tracheophyta</taxon>
        <taxon>Spermatophyta</taxon>
        <taxon>Magnoliopsida</taxon>
        <taxon>eudicotyledons</taxon>
        <taxon>Gunneridae</taxon>
        <taxon>Pentapetalae</taxon>
        <taxon>asterids</taxon>
        <taxon>campanulids</taxon>
        <taxon>Asterales</taxon>
        <taxon>Asteraceae</taxon>
        <taxon>Asteroideae</taxon>
        <taxon>Anthemideae</taxon>
        <taxon>Anthemidinae</taxon>
        <taxon>Tanacetum</taxon>
    </lineage>
</organism>